<dbReference type="GO" id="GO:0005794">
    <property type="term" value="C:Golgi apparatus"/>
    <property type="evidence" value="ECO:0007669"/>
    <property type="project" value="TreeGrafter"/>
</dbReference>
<protein>
    <submittedName>
        <fullName evidence="4">Myosin_tail_1 domain-containing protein</fullName>
    </submittedName>
</protein>
<keyword evidence="1" id="KW-0175">Coiled coil</keyword>
<dbReference type="PANTHER" id="PTHR19327">
    <property type="entry name" value="GOLGIN"/>
    <property type="match status" value="1"/>
</dbReference>
<reference evidence="4" key="1">
    <citation type="submission" date="2017-02" db="UniProtKB">
        <authorList>
            <consortium name="WormBaseParasite"/>
        </authorList>
    </citation>
    <scope>IDENTIFICATION</scope>
</reference>
<evidence type="ECO:0000313" key="3">
    <source>
        <dbReference type="Proteomes" id="UP000036681"/>
    </source>
</evidence>
<name>A0A0M3IS24_ASCLU</name>
<feature type="compositionally biased region" description="Polar residues" evidence="2">
    <location>
        <begin position="20"/>
        <end position="34"/>
    </location>
</feature>
<dbReference type="GO" id="GO:0048193">
    <property type="term" value="P:Golgi vesicle transport"/>
    <property type="evidence" value="ECO:0007669"/>
    <property type="project" value="TreeGrafter"/>
</dbReference>
<accession>A0A0M3IS24</accession>
<evidence type="ECO:0000256" key="2">
    <source>
        <dbReference type="SAM" id="MobiDB-lite"/>
    </source>
</evidence>
<dbReference type="Proteomes" id="UP000036681">
    <property type="component" value="Unplaced"/>
</dbReference>
<feature type="coiled-coil region" evidence="1">
    <location>
        <begin position="39"/>
        <end position="73"/>
    </location>
</feature>
<dbReference type="AlphaFoldDB" id="A0A0M3IS24"/>
<organism evidence="3 4">
    <name type="scientific">Ascaris lumbricoides</name>
    <name type="common">Giant roundworm</name>
    <dbReference type="NCBI Taxonomy" id="6252"/>
    <lineage>
        <taxon>Eukaryota</taxon>
        <taxon>Metazoa</taxon>
        <taxon>Ecdysozoa</taxon>
        <taxon>Nematoda</taxon>
        <taxon>Chromadorea</taxon>
        <taxon>Rhabditida</taxon>
        <taxon>Spirurina</taxon>
        <taxon>Ascaridomorpha</taxon>
        <taxon>Ascaridoidea</taxon>
        <taxon>Ascarididae</taxon>
        <taxon>Ascaris</taxon>
    </lineage>
</organism>
<evidence type="ECO:0000256" key="1">
    <source>
        <dbReference type="SAM" id="Coils"/>
    </source>
</evidence>
<dbReference type="PANTHER" id="PTHR19327:SF0">
    <property type="entry name" value="GOLGIN SUBFAMILY A MEMBER 4"/>
    <property type="match status" value="1"/>
</dbReference>
<dbReference type="WBParaSite" id="ALUE_0002155201-mRNA-1">
    <property type="protein sequence ID" value="ALUE_0002155201-mRNA-1"/>
    <property type="gene ID" value="ALUE_0002155201"/>
</dbReference>
<evidence type="ECO:0000313" key="4">
    <source>
        <dbReference type="WBParaSite" id="ALUE_0002155201-mRNA-1"/>
    </source>
</evidence>
<sequence length="378" mass="43881">MAENDEKYKKDIAERDTRIKQLSANRDGSPSSEANAAKVKKLQELLEKCKLSIKENKEKIHQLVDENETIKKQIEGDFDEQGISDLAIQRVTSEWKGRVDHLEAEWTKRLQDSEERATLAIAKVKAEMHAAIEERDSEVQNVRAKYKLLESQGCDAQGQIDELKSTIEALESEKADMVLKLSEAKQQGVKAVREEEEKKRQELVEEMQKKRDEDRLEDERKLQEEVKKVGIIVLKPIKILYYCLRIRMYFQNSLRGFFEQEEQMQLAIEEREMQKVAAVIESDRKNENLGAMLEQLTAEKLQLVTTIDDMKARHKRQVEEMGTAMESKDARYKEEISALIGEHEHIVSELKRVRKIPHSISIFHFSLIASPGDSRNYR</sequence>
<dbReference type="GO" id="GO:0031267">
    <property type="term" value="F:small GTPase binding"/>
    <property type="evidence" value="ECO:0007669"/>
    <property type="project" value="TreeGrafter"/>
</dbReference>
<feature type="compositionally biased region" description="Basic and acidic residues" evidence="2">
    <location>
        <begin position="1"/>
        <end position="19"/>
    </location>
</feature>
<feature type="coiled-coil region" evidence="1">
    <location>
        <begin position="132"/>
        <end position="213"/>
    </location>
</feature>
<proteinExistence type="predicted"/>
<keyword evidence="3" id="KW-1185">Reference proteome</keyword>
<feature type="region of interest" description="Disordered" evidence="2">
    <location>
        <begin position="1"/>
        <end position="36"/>
    </location>
</feature>